<evidence type="ECO:0000256" key="1">
    <source>
        <dbReference type="ARBA" id="ARBA00004245"/>
    </source>
</evidence>
<feature type="compositionally biased region" description="Polar residues" evidence="11">
    <location>
        <begin position="25"/>
        <end position="43"/>
    </location>
</feature>
<evidence type="ECO:0000256" key="10">
    <source>
        <dbReference type="SAM" id="Coils"/>
    </source>
</evidence>
<dbReference type="Gene3D" id="3.40.850.10">
    <property type="entry name" value="Kinesin motor domain"/>
    <property type="match status" value="1"/>
</dbReference>
<comment type="subcellular location">
    <subcellularLocation>
        <location evidence="1">Cytoplasm</location>
        <location evidence="1">Cytoskeleton</location>
    </subcellularLocation>
</comment>
<dbReference type="GO" id="GO:0005737">
    <property type="term" value="C:cytoplasm"/>
    <property type="evidence" value="ECO:0007669"/>
    <property type="project" value="UniProtKB-SubCell"/>
</dbReference>
<protein>
    <recommendedName>
        <fullName evidence="12">Kinesin motor domain-containing protein</fullName>
    </recommendedName>
</protein>
<dbReference type="SMART" id="SM00129">
    <property type="entry name" value="KISc"/>
    <property type="match status" value="1"/>
</dbReference>
<evidence type="ECO:0000259" key="12">
    <source>
        <dbReference type="PROSITE" id="PS50067"/>
    </source>
</evidence>
<dbReference type="GO" id="GO:0008017">
    <property type="term" value="F:microtubule binding"/>
    <property type="evidence" value="ECO:0007669"/>
    <property type="project" value="InterPro"/>
</dbReference>
<evidence type="ECO:0000256" key="6">
    <source>
        <dbReference type="ARBA" id="ARBA00023054"/>
    </source>
</evidence>
<keyword evidence="6 10" id="KW-0175">Coiled coil</keyword>
<name>A0A1E3QNK1_9ASCO</name>
<dbReference type="STRING" id="984486.A0A1E3QNK1"/>
<reference evidence="14" key="1">
    <citation type="submission" date="2016-05" db="EMBL/GenBank/DDBJ databases">
        <title>Comparative genomics of biotechnologically important yeasts.</title>
        <authorList>
            <consortium name="DOE Joint Genome Institute"/>
            <person name="Riley R."/>
            <person name="Haridas S."/>
            <person name="Wolfe K.H."/>
            <person name="Lopes M.R."/>
            <person name="Hittinger C.T."/>
            <person name="Goker M."/>
            <person name="Salamov A."/>
            <person name="Wisecaver J."/>
            <person name="Long T.M."/>
            <person name="Aerts A.L."/>
            <person name="Barry K."/>
            <person name="Choi C."/>
            <person name="Clum A."/>
            <person name="Coughlan A.Y."/>
            <person name="Deshpande S."/>
            <person name="Douglass A.P."/>
            <person name="Hanson S.J."/>
            <person name="Klenk H.-P."/>
            <person name="Labutti K."/>
            <person name="Lapidus A."/>
            <person name="Lindquist E."/>
            <person name="Lipzen A."/>
            <person name="Meier-Kolthoff J.P."/>
            <person name="Ohm R.A."/>
            <person name="Otillar R.P."/>
            <person name="Pangilinan J."/>
            <person name="Peng Y."/>
            <person name="Rokas A."/>
            <person name="Rosa C.A."/>
            <person name="Scheuner C."/>
            <person name="Sibirny A.A."/>
            <person name="Slot J.C."/>
            <person name="Stielow J.B."/>
            <person name="Sun H."/>
            <person name="Kurtzman C.P."/>
            <person name="Blackwell M."/>
            <person name="Grigoriev I.V."/>
            <person name="Jeffries T.W."/>
        </authorList>
    </citation>
    <scope>NUCLEOTIDE SEQUENCE [LARGE SCALE GENOMIC DNA]</scope>
    <source>
        <strain evidence="14">NRRL Y-12698</strain>
    </source>
</reference>
<evidence type="ECO:0000256" key="5">
    <source>
        <dbReference type="ARBA" id="ARBA00022840"/>
    </source>
</evidence>
<dbReference type="AlphaFoldDB" id="A0A1E3QNK1"/>
<keyword evidence="8" id="KW-0206">Cytoskeleton</keyword>
<dbReference type="CDD" id="cd23649">
    <property type="entry name" value="Khc_CBD_cc"/>
    <property type="match status" value="1"/>
</dbReference>
<keyword evidence="2" id="KW-0963">Cytoplasm</keyword>
<dbReference type="SUPFAM" id="SSF52540">
    <property type="entry name" value="P-loop containing nucleoside triphosphate hydrolases"/>
    <property type="match status" value="1"/>
</dbReference>
<evidence type="ECO:0000256" key="11">
    <source>
        <dbReference type="SAM" id="MobiDB-lite"/>
    </source>
</evidence>
<dbReference type="InterPro" id="IPR036961">
    <property type="entry name" value="Kinesin_motor_dom_sf"/>
</dbReference>
<dbReference type="PANTHER" id="PTHR47969">
    <property type="entry name" value="CHROMOSOME-ASSOCIATED KINESIN KIF4A-RELATED"/>
    <property type="match status" value="1"/>
</dbReference>
<dbReference type="Proteomes" id="UP000094336">
    <property type="component" value="Unassembled WGS sequence"/>
</dbReference>
<sequence length="827" mass="91413">MSLPVTPRPKLFRQPRPRSLYMPSSLPQAMSPISSIPRATTPLSPAHTRFASPSKLPATPPPPVRNRPQSMIVHHTHSPGNYAASFEPKSAPNPNNIKVIARFRPERYLAGTYPIVTFPDATTVCYDTPSHRDMFTFDAAFDATTSQSDVYQYSAKMTVQDVFQGYNGTILAYGQTGTGKSYTMMGDLDDPEHLGIIPRIATEIFDQIARGDAEVEYTVLVSYMEIYMENLRDLLVEGDSAKLAIHENKVDGVYVKGLQQVYVASTKDLYEVMRLGSKARVVASTGMNLESSRSHAIFQVKLTQRYTSDNRTVSGNLFLVDLAGSEKVGKTRATGMVLEEAKKINSSLSALGNVINALTDPKVKHVPYRDLKLTRILQESLGGNSRTSLIINCSPSSWNDIETLSTLRFGARAKRIKNHAHINAEVSPAELKKKVLALEEQNGRHLAYIADLERQLERGVGGEVPYMEVHAQVDDLQTTNSIQAMQVGELKEELAEKVERVRYLEQRNDALIDENLQLKQDLVQFIVGQNASPRSELEVQSQVCGLPAQTGLCANKVQHSTEIREMTKQAGDLKSGLENNRGDPKLGSENLKTVGNLRAREAQFKADLQAKSPKNDKKGTLNGSKGGGLIVHSEAVGLEIFLNTPIVEVPSPSKSNSIPNPPSNSTILSPADTRKVQHLEQALDKFCLKLEEMEAQNQRLRNDILVSQKISEIRNERIRTLERVLKEQQFHVSRESETFEQKLGMLRDRLDAVKQFSRPAVSASRPSSELFTALSLHDVPIGVEMNVAESPSAQQYGLSRSSSAKNSTKVGLNLRIVKPLRGGGAKE</sequence>
<feature type="region of interest" description="Disordered" evidence="11">
    <location>
        <begin position="569"/>
        <end position="591"/>
    </location>
</feature>
<feature type="coiled-coil region" evidence="10">
    <location>
        <begin position="676"/>
        <end position="710"/>
    </location>
</feature>
<evidence type="ECO:0000256" key="8">
    <source>
        <dbReference type="ARBA" id="ARBA00023212"/>
    </source>
</evidence>
<dbReference type="GO" id="GO:0003777">
    <property type="term" value="F:microtubule motor activity"/>
    <property type="evidence" value="ECO:0007669"/>
    <property type="project" value="InterPro"/>
</dbReference>
<feature type="region of interest" description="Disordered" evidence="11">
    <location>
        <begin position="605"/>
        <end position="626"/>
    </location>
</feature>
<dbReference type="InterPro" id="IPR027417">
    <property type="entry name" value="P-loop_NTPase"/>
</dbReference>
<keyword evidence="4 9" id="KW-0547">Nucleotide-binding</keyword>
<dbReference type="GO" id="GO:0005875">
    <property type="term" value="C:microtubule associated complex"/>
    <property type="evidence" value="ECO:0007669"/>
    <property type="project" value="TreeGrafter"/>
</dbReference>
<keyword evidence="7 9" id="KW-0505">Motor protein</keyword>
<feature type="binding site" evidence="9">
    <location>
        <begin position="174"/>
        <end position="181"/>
    </location>
    <ligand>
        <name>ATP</name>
        <dbReference type="ChEBI" id="CHEBI:30616"/>
    </ligand>
</feature>
<evidence type="ECO:0000256" key="4">
    <source>
        <dbReference type="ARBA" id="ARBA00022741"/>
    </source>
</evidence>
<dbReference type="InterPro" id="IPR001752">
    <property type="entry name" value="Kinesin_motor_dom"/>
</dbReference>
<dbReference type="GO" id="GO:0007052">
    <property type="term" value="P:mitotic spindle organization"/>
    <property type="evidence" value="ECO:0007669"/>
    <property type="project" value="TreeGrafter"/>
</dbReference>
<dbReference type="GO" id="GO:0051231">
    <property type="term" value="P:spindle elongation"/>
    <property type="evidence" value="ECO:0007669"/>
    <property type="project" value="TreeGrafter"/>
</dbReference>
<dbReference type="InterPro" id="IPR059182">
    <property type="entry name" value="Khc_C"/>
</dbReference>
<accession>A0A1E3QNK1</accession>
<evidence type="ECO:0000313" key="14">
    <source>
        <dbReference type="Proteomes" id="UP000094336"/>
    </source>
</evidence>
<dbReference type="RefSeq" id="XP_018983895.1">
    <property type="nucleotide sequence ID" value="XM_019129531.1"/>
</dbReference>
<evidence type="ECO:0000256" key="2">
    <source>
        <dbReference type="ARBA" id="ARBA00022490"/>
    </source>
</evidence>
<dbReference type="OrthoDB" id="3176171at2759"/>
<feature type="domain" description="Kinesin motor" evidence="12">
    <location>
        <begin position="96"/>
        <end position="416"/>
    </location>
</feature>
<organism evidence="13 14">
    <name type="scientific">Babjeviella inositovora NRRL Y-12698</name>
    <dbReference type="NCBI Taxonomy" id="984486"/>
    <lineage>
        <taxon>Eukaryota</taxon>
        <taxon>Fungi</taxon>
        <taxon>Dikarya</taxon>
        <taxon>Ascomycota</taxon>
        <taxon>Saccharomycotina</taxon>
        <taxon>Pichiomycetes</taxon>
        <taxon>Serinales incertae sedis</taxon>
        <taxon>Babjeviella</taxon>
    </lineage>
</organism>
<feature type="coiled-coil region" evidence="10">
    <location>
        <begin position="487"/>
        <end position="521"/>
    </location>
</feature>
<dbReference type="PANTHER" id="PTHR47969:SF15">
    <property type="entry name" value="CHROMOSOME-ASSOCIATED KINESIN KIF4A-RELATED"/>
    <property type="match status" value="1"/>
</dbReference>
<dbReference type="GeneID" id="30147384"/>
<evidence type="ECO:0000256" key="3">
    <source>
        <dbReference type="ARBA" id="ARBA00022701"/>
    </source>
</evidence>
<keyword evidence="14" id="KW-1185">Reference proteome</keyword>
<dbReference type="PRINTS" id="PR00380">
    <property type="entry name" value="KINESINHEAVY"/>
</dbReference>
<gene>
    <name evidence="13" type="ORF">BABINDRAFT_162773</name>
</gene>
<dbReference type="GO" id="GO:0005524">
    <property type="term" value="F:ATP binding"/>
    <property type="evidence" value="ECO:0007669"/>
    <property type="project" value="UniProtKB-UniRule"/>
</dbReference>
<dbReference type="GO" id="GO:0007018">
    <property type="term" value="P:microtubule-based movement"/>
    <property type="evidence" value="ECO:0007669"/>
    <property type="project" value="InterPro"/>
</dbReference>
<dbReference type="InterPro" id="IPR027640">
    <property type="entry name" value="Kinesin-like_fam"/>
</dbReference>
<dbReference type="CDD" id="cd01369">
    <property type="entry name" value="KISc_KHC_KIF5"/>
    <property type="match status" value="1"/>
</dbReference>
<proteinExistence type="inferred from homology"/>
<feature type="region of interest" description="Disordered" evidence="11">
    <location>
        <begin position="1"/>
        <end position="68"/>
    </location>
</feature>
<dbReference type="Pfam" id="PF00225">
    <property type="entry name" value="Kinesin"/>
    <property type="match status" value="1"/>
</dbReference>
<evidence type="ECO:0000313" key="13">
    <source>
        <dbReference type="EMBL" id="ODQ78567.1"/>
    </source>
</evidence>
<keyword evidence="5 9" id="KW-0067">ATP-binding</keyword>
<keyword evidence="3" id="KW-0493">Microtubule</keyword>
<comment type="similarity">
    <text evidence="9">Belongs to the TRAFAC class myosin-kinesin ATPase superfamily. Kinesin family.</text>
</comment>
<dbReference type="PROSITE" id="PS50067">
    <property type="entry name" value="KINESIN_MOTOR_2"/>
    <property type="match status" value="1"/>
</dbReference>
<dbReference type="EMBL" id="KV454435">
    <property type="protein sequence ID" value="ODQ78567.1"/>
    <property type="molecule type" value="Genomic_DNA"/>
</dbReference>
<evidence type="ECO:0000256" key="7">
    <source>
        <dbReference type="ARBA" id="ARBA00023175"/>
    </source>
</evidence>
<evidence type="ECO:0000256" key="9">
    <source>
        <dbReference type="PROSITE-ProRule" id="PRU00283"/>
    </source>
</evidence>